<sequence>MNMSQQSDSADPEEVWESEDLYEQILSDTNMSQPCESANLEQCGSEDLSDQKLTDINMSQPCGYTNLELGMYSASSQTITFSEIIDRISNLQNELQELQDSGIKRKRKRNEQDDVYHVSLSVRCCEPEYLSDPKLADINMSLPYESVDLEEYKSREPTDRNMRQRSGSADLVAQREPTSLQSLLQCIKKEFIFLYAYTVEVNLSNCGFLPAIENCFNARRYEKLLKEMLGRQKSVLEQLHLHRDKEANKNLISRWKRLGENIKQLEKKYQRVTTPKQVKHKPAESTFAGPENISQNDKGNSQSEIPTDVSQSEIPTDVRSSEPEVPILDRPDQELGDMNVSHPYHCLVPHQYKSMDLPGRIPNINMSEQSDSADLVPLREPTTLIGIIQYIKKDFIILYSDSMELTMTNVAVLGYMERLFADKRYGKLMRLMLCEQRNVLRMLDEQEKDDEDLKRVVDWIDLGRRIEQLQNQLQPGATTKLVKRKLAESTIPVPVIKIIKRNEKENESPRPTVARCDDDWAMIQDLSDDIDNIHLSEEEEEEEEEPL</sequence>
<feature type="region of interest" description="Disordered" evidence="1">
    <location>
        <begin position="269"/>
        <end position="334"/>
    </location>
</feature>
<dbReference type="AlphaFoldDB" id="A0A8T0F4Y2"/>
<gene>
    <name evidence="2" type="ORF">HNY73_011008</name>
</gene>
<protein>
    <submittedName>
        <fullName evidence="2">Uncharacterized protein</fullName>
    </submittedName>
</protein>
<dbReference type="EMBL" id="JABXBU010000030">
    <property type="protein sequence ID" value="KAF8785482.1"/>
    <property type="molecule type" value="Genomic_DNA"/>
</dbReference>
<comment type="caution">
    <text evidence="2">The sequence shown here is derived from an EMBL/GenBank/DDBJ whole genome shotgun (WGS) entry which is preliminary data.</text>
</comment>
<proteinExistence type="predicted"/>
<feature type="compositionally biased region" description="Polar residues" evidence="1">
    <location>
        <begin position="292"/>
        <end position="314"/>
    </location>
</feature>
<name>A0A8T0F4Y2_ARGBR</name>
<keyword evidence="3" id="KW-1185">Reference proteome</keyword>
<reference evidence="2" key="1">
    <citation type="journal article" date="2020" name="bioRxiv">
        <title>Chromosome-level reference genome of the European wasp spider Argiope bruennichi: a resource for studies on range expansion and evolutionary adaptation.</title>
        <authorList>
            <person name="Sheffer M.M."/>
            <person name="Hoppe A."/>
            <person name="Krehenwinkel H."/>
            <person name="Uhl G."/>
            <person name="Kuss A.W."/>
            <person name="Jensen L."/>
            <person name="Jensen C."/>
            <person name="Gillespie R.G."/>
            <person name="Hoff K.J."/>
            <person name="Prost S."/>
        </authorList>
    </citation>
    <scope>NUCLEOTIDE SEQUENCE</scope>
</reference>
<dbReference type="Proteomes" id="UP000807504">
    <property type="component" value="Unassembled WGS sequence"/>
</dbReference>
<reference evidence="2" key="2">
    <citation type="submission" date="2020-06" db="EMBL/GenBank/DDBJ databases">
        <authorList>
            <person name="Sheffer M."/>
        </authorList>
    </citation>
    <scope>NUCLEOTIDE SEQUENCE</scope>
</reference>
<accession>A0A8T0F4Y2</accession>
<evidence type="ECO:0000256" key="1">
    <source>
        <dbReference type="SAM" id="MobiDB-lite"/>
    </source>
</evidence>
<organism evidence="2 3">
    <name type="scientific">Argiope bruennichi</name>
    <name type="common">Wasp spider</name>
    <name type="synonym">Aranea bruennichi</name>
    <dbReference type="NCBI Taxonomy" id="94029"/>
    <lineage>
        <taxon>Eukaryota</taxon>
        <taxon>Metazoa</taxon>
        <taxon>Ecdysozoa</taxon>
        <taxon>Arthropoda</taxon>
        <taxon>Chelicerata</taxon>
        <taxon>Arachnida</taxon>
        <taxon>Araneae</taxon>
        <taxon>Araneomorphae</taxon>
        <taxon>Entelegynae</taxon>
        <taxon>Araneoidea</taxon>
        <taxon>Araneidae</taxon>
        <taxon>Argiope</taxon>
    </lineage>
</organism>
<feature type="compositionally biased region" description="Basic and acidic residues" evidence="1">
    <location>
        <begin position="319"/>
        <end position="333"/>
    </location>
</feature>
<evidence type="ECO:0000313" key="3">
    <source>
        <dbReference type="Proteomes" id="UP000807504"/>
    </source>
</evidence>
<evidence type="ECO:0000313" key="2">
    <source>
        <dbReference type="EMBL" id="KAF8785482.1"/>
    </source>
</evidence>